<dbReference type="PROSITE" id="PS00086">
    <property type="entry name" value="CYTOCHROME_P450"/>
    <property type="match status" value="1"/>
</dbReference>
<dbReference type="InterPro" id="IPR036396">
    <property type="entry name" value="Cyt_P450_sf"/>
</dbReference>
<dbReference type="InterPro" id="IPR002401">
    <property type="entry name" value="Cyt_P450_E_grp-I"/>
</dbReference>
<evidence type="ECO:0000256" key="3">
    <source>
        <dbReference type="ARBA" id="ARBA00022723"/>
    </source>
</evidence>
<dbReference type="PANTHER" id="PTHR47953:SF20">
    <property type="entry name" value="CYTOCHROME P450"/>
    <property type="match status" value="1"/>
</dbReference>
<dbReference type="Pfam" id="PF00067">
    <property type="entry name" value="p450"/>
    <property type="match status" value="2"/>
</dbReference>
<keyword evidence="5 7" id="KW-0408">Iron</keyword>
<comment type="similarity">
    <text evidence="1 8">Belongs to the cytochrome P450 family.</text>
</comment>
<keyword evidence="2 7" id="KW-0349">Heme</keyword>
<dbReference type="GO" id="GO:0004497">
    <property type="term" value="F:monooxygenase activity"/>
    <property type="evidence" value="ECO:0007669"/>
    <property type="project" value="UniProtKB-KW"/>
</dbReference>
<keyword evidence="6 8" id="KW-0503">Monooxygenase</keyword>
<dbReference type="GO" id="GO:0016705">
    <property type="term" value="F:oxidoreductase activity, acting on paired donors, with incorporation or reduction of molecular oxygen"/>
    <property type="evidence" value="ECO:0007669"/>
    <property type="project" value="InterPro"/>
</dbReference>
<evidence type="ECO:0000256" key="2">
    <source>
        <dbReference type="ARBA" id="ARBA00022617"/>
    </source>
</evidence>
<dbReference type="AlphaFoldDB" id="M1BR18"/>
<dbReference type="PaxDb" id="4113-PGSC0003DMT400050899"/>
<reference evidence="10" key="1">
    <citation type="journal article" date="2011" name="Nature">
        <title>Genome sequence and analysis of the tuber crop potato.</title>
        <authorList>
            <consortium name="The Potato Genome Sequencing Consortium"/>
        </authorList>
    </citation>
    <scope>NUCLEOTIDE SEQUENCE [LARGE SCALE GENOMIC DNA]</scope>
    <source>
        <strain evidence="10">cv. DM1-3 516 R44</strain>
    </source>
</reference>
<dbReference type="GO" id="GO:0020037">
    <property type="term" value="F:heme binding"/>
    <property type="evidence" value="ECO:0007669"/>
    <property type="project" value="InterPro"/>
</dbReference>
<dbReference type="InterPro" id="IPR001128">
    <property type="entry name" value="Cyt_P450"/>
</dbReference>
<dbReference type="Gramene" id="PGSC0003DMT400050899">
    <property type="protein sequence ID" value="PGSC0003DMT400050899"/>
    <property type="gene ID" value="PGSC0003DMG403019771"/>
</dbReference>
<keyword evidence="4 8" id="KW-0560">Oxidoreductase</keyword>
<dbReference type="SUPFAM" id="SSF48264">
    <property type="entry name" value="Cytochrome P450"/>
    <property type="match status" value="1"/>
</dbReference>
<organism evidence="9 10">
    <name type="scientific">Solanum tuberosum</name>
    <name type="common">Potato</name>
    <dbReference type="NCBI Taxonomy" id="4113"/>
    <lineage>
        <taxon>Eukaryota</taxon>
        <taxon>Viridiplantae</taxon>
        <taxon>Streptophyta</taxon>
        <taxon>Embryophyta</taxon>
        <taxon>Tracheophyta</taxon>
        <taxon>Spermatophyta</taxon>
        <taxon>Magnoliopsida</taxon>
        <taxon>eudicotyledons</taxon>
        <taxon>Gunneridae</taxon>
        <taxon>Pentapetalae</taxon>
        <taxon>asterids</taxon>
        <taxon>lamiids</taxon>
        <taxon>Solanales</taxon>
        <taxon>Solanaceae</taxon>
        <taxon>Solanoideae</taxon>
        <taxon>Solaneae</taxon>
        <taxon>Solanum</taxon>
    </lineage>
</organism>
<dbReference type="EnsemblPlants" id="PGSC0003DMT400050899">
    <property type="protein sequence ID" value="PGSC0003DMT400050899"/>
    <property type="gene ID" value="PGSC0003DMG403019771"/>
</dbReference>
<dbReference type="InterPro" id="IPR052306">
    <property type="entry name" value="CYP450_71D"/>
</dbReference>
<dbReference type="InterPro" id="IPR017972">
    <property type="entry name" value="Cyt_P450_CS"/>
</dbReference>
<name>M1BR18_SOLTU</name>
<evidence type="ECO:0000256" key="1">
    <source>
        <dbReference type="ARBA" id="ARBA00010617"/>
    </source>
</evidence>
<keyword evidence="10" id="KW-1185">Reference proteome</keyword>
<evidence type="ECO:0000256" key="7">
    <source>
        <dbReference type="PIRSR" id="PIRSR602401-1"/>
    </source>
</evidence>
<dbReference type="PRINTS" id="PR00463">
    <property type="entry name" value="EP450I"/>
</dbReference>
<keyword evidence="3 7" id="KW-0479">Metal-binding</keyword>
<evidence type="ECO:0000256" key="5">
    <source>
        <dbReference type="ARBA" id="ARBA00023004"/>
    </source>
</evidence>
<dbReference type="PANTHER" id="PTHR47953">
    <property type="entry name" value="OS08G0105600 PROTEIN"/>
    <property type="match status" value="1"/>
</dbReference>
<gene>
    <name evidence="9" type="primary">LOC102597074</name>
</gene>
<proteinExistence type="inferred from homology"/>
<evidence type="ECO:0000313" key="10">
    <source>
        <dbReference type="Proteomes" id="UP000011115"/>
    </source>
</evidence>
<accession>M1BR18</accession>
<dbReference type="Proteomes" id="UP000011115">
    <property type="component" value="Unassembled WGS sequence"/>
</dbReference>
<evidence type="ECO:0000256" key="8">
    <source>
        <dbReference type="RuleBase" id="RU000461"/>
    </source>
</evidence>
<evidence type="ECO:0000313" key="9">
    <source>
        <dbReference type="EnsemblPlants" id="PGSC0003DMT400050899"/>
    </source>
</evidence>
<comment type="cofactor">
    <cofactor evidence="7">
        <name>heme</name>
        <dbReference type="ChEBI" id="CHEBI:30413"/>
    </cofactor>
</comment>
<evidence type="ECO:0000256" key="6">
    <source>
        <dbReference type="ARBA" id="ARBA00023033"/>
    </source>
</evidence>
<sequence>MIKLFSAIREDELMSLISSIRSMRGSPVNMTKKIFLFTNCIICRSAFGKVCKDRGEFLTTLKEVLLLAAGFFMADLYPSWNLLHNLRGEKTRMVNAHKKVDAVMKEILNEHIENKAAGKKGNGEFGDEDLVDVLLRVKENVELQYPITNDHIKAVIFDIFLGGTGSSSSTIIWALSEMIKNPNVMIKAQSEGLGECREQTVIDGYTIPLKARVLVNAWALARDPESWDDPENFIPERFENSSIDFMGNHFQFIPFGSGRRVCPGLLLGFANVIHPLAQLLYHFEWELPNGTNPKDLDMTETHGLTTEKKENLYLIAIDYRNNEEF</sequence>
<protein>
    <submittedName>
        <fullName evidence="9">Cytochrome P450</fullName>
    </submittedName>
</protein>
<dbReference type="Gene3D" id="1.10.630.10">
    <property type="entry name" value="Cytochrome P450"/>
    <property type="match status" value="2"/>
</dbReference>
<reference evidence="9" key="2">
    <citation type="submission" date="2015-06" db="UniProtKB">
        <authorList>
            <consortium name="EnsemblPlants"/>
        </authorList>
    </citation>
    <scope>IDENTIFICATION</scope>
    <source>
        <strain evidence="9">DM1-3 516 R44</strain>
    </source>
</reference>
<dbReference type="GO" id="GO:0005506">
    <property type="term" value="F:iron ion binding"/>
    <property type="evidence" value="ECO:0007669"/>
    <property type="project" value="InterPro"/>
</dbReference>
<feature type="binding site" description="axial binding residue" evidence="7">
    <location>
        <position position="262"/>
    </location>
    <ligand>
        <name>heme</name>
        <dbReference type="ChEBI" id="CHEBI:30413"/>
    </ligand>
    <ligandPart>
        <name>Fe</name>
        <dbReference type="ChEBI" id="CHEBI:18248"/>
    </ligandPart>
</feature>
<evidence type="ECO:0000256" key="4">
    <source>
        <dbReference type="ARBA" id="ARBA00023002"/>
    </source>
</evidence>
<dbReference type="ExpressionAtlas" id="M1BR18">
    <property type="expression patterns" value="baseline"/>
</dbReference>
<dbReference type="InParanoid" id="M1BR18"/>
<dbReference type="eggNOG" id="KOG0156">
    <property type="taxonomic scope" value="Eukaryota"/>
</dbReference>
<dbReference type="HOGENOM" id="CLU_001570_29_3_1"/>